<reference evidence="3 4" key="1">
    <citation type="submission" date="2019-10" db="EMBL/GenBank/DDBJ databases">
        <authorList>
            <person name="Palmer J.M."/>
        </authorList>
    </citation>
    <scope>NUCLEOTIDE SEQUENCE [LARGE SCALE GENOMIC DNA]</scope>
    <source>
        <strain evidence="3 4">TWF696</strain>
    </source>
</reference>
<protein>
    <recommendedName>
        <fullName evidence="5">Mid2 domain-containing protein</fullName>
    </recommendedName>
</protein>
<feature type="region of interest" description="Disordered" evidence="1">
    <location>
        <begin position="374"/>
        <end position="424"/>
    </location>
</feature>
<feature type="transmembrane region" description="Helical" evidence="2">
    <location>
        <begin position="12"/>
        <end position="29"/>
    </location>
</feature>
<organism evidence="3 4">
    <name type="scientific">Orbilia brochopaga</name>
    <dbReference type="NCBI Taxonomy" id="3140254"/>
    <lineage>
        <taxon>Eukaryota</taxon>
        <taxon>Fungi</taxon>
        <taxon>Dikarya</taxon>
        <taxon>Ascomycota</taxon>
        <taxon>Pezizomycotina</taxon>
        <taxon>Orbiliomycetes</taxon>
        <taxon>Orbiliales</taxon>
        <taxon>Orbiliaceae</taxon>
        <taxon>Orbilia</taxon>
    </lineage>
</organism>
<keyword evidence="2" id="KW-0472">Membrane</keyword>
<dbReference type="Proteomes" id="UP001375240">
    <property type="component" value="Unassembled WGS sequence"/>
</dbReference>
<keyword evidence="4" id="KW-1185">Reference proteome</keyword>
<keyword evidence="2" id="KW-0812">Transmembrane</keyword>
<evidence type="ECO:0008006" key="5">
    <source>
        <dbReference type="Google" id="ProtNLM"/>
    </source>
</evidence>
<evidence type="ECO:0000256" key="1">
    <source>
        <dbReference type="SAM" id="MobiDB-lite"/>
    </source>
</evidence>
<accession>A0AAV9VDC2</accession>
<sequence>MASIRLLRQSSIWFHFVAAVVFISLVPFTRAKDCYYPDGSVASKYSPCDESADNSPCCAQSDNVACLSSGLCYGQYGYVYRGACTDSSWEASECPDPCSDRAGFLNGGMNILACNDATGYWCCADGAETPCCQDSSKNDEQFYLNPGTVTYVGTGLSSVATDTVTNTVTDTVTETAAGADADTVTVTKTETADAPDADTITVTKTITDEVSGAAPDADTVTVTTTATAAVDTITATVTTTAAAATITSTITAITTAIPAPAGTATIIVATGSGVTSMLTACATAAEAAATVSPDSNHLSTGATAGIAVGIAVPVLLTVVFAALWLVERYKRKHLEAAGMTAQESGYRLPPPAPPAPPQLPVAFAPGQYGSPNGALGAGYAPMMTPRQPQPPAPSVVDNSQTTAPPHPVELSAQTVKPPDYYTDT</sequence>
<evidence type="ECO:0000313" key="4">
    <source>
        <dbReference type="Proteomes" id="UP001375240"/>
    </source>
</evidence>
<proteinExistence type="predicted"/>
<evidence type="ECO:0000313" key="3">
    <source>
        <dbReference type="EMBL" id="KAK6359179.1"/>
    </source>
</evidence>
<dbReference type="EMBL" id="JAVHNQ010000001">
    <property type="protein sequence ID" value="KAK6359179.1"/>
    <property type="molecule type" value="Genomic_DNA"/>
</dbReference>
<dbReference type="AlphaFoldDB" id="A0AAV9VDC2"/>
<gene>
    <name evidence="3" type="ORF">TWF696_000344</name>
</gene>
<feature type="transmembrane region" description="Helical" evidence="2">
    <location>
        <begin position="304"/>
        <end position="326"/>
    </location>
</feature>
<comment type="caution">
    <text evidence="3">The sequence shown here is derived from an EMBL/GenBank/DDBJ whole genome shotgun (WGS) entry which is preliminary data.</text>
</comment>
<name>A0AAV9VDC2_9PEZI</name>
<evidence type="ECO:0000256" key="2">
    <source>
        <dbReference type="SAM" id="Phobius"/>
    </source>
</evidence>
<keyword evidence="2" id="KW-1133">Transmembrane helix</keyword>